<gene>
    <name evidence="2" type="ORF">PCON_11403</name>
</gene>
<reference evidence="2 3" key="1">
    <citation type="journal article" date="2013" name="PLoS Genet.">
        <title>The genome and development-dependent transcriptomes of Pyronema confluens: a window into fungal evolution.</title>
        <authorList>
            <person name="Traeger S."/>
            <person name="Altegoer F."/>
            <person name="Freitag M."/>
            <person name="Gabaldon T."/>
            <person name="Kempken F."/>
            <person name="Kumar A."/>
            <person name="Marcet-Houben M."/>
            <person name="Poggeler S."/>
            <person name="Stajich J.E."/>
            <person name="Nowrousian M."/>
        </authorList>
    </citation>
    <scope>NUCLEOTIDE SEQUENCE [LARGE SCALE GENOMIC DNA]</scope>
    <source>
        <strain evidence="3">CBS 100304</strain>
        <tissue evidence="2">Vegetative mycelium</tissue>
    </source>
</reference>
<sequence>MSSATILPTGAPSLSTRDATTLTVLFDSESATALHPTIPINPSLPSNPQYPSSILSHIKSLEHSAIEISLTNPSLALEPFNTLLVAYPLYASGYNNRAQLKRILKHPSADIKRDLQLAIKIATGTIVDNEISKCMQKVLQNAWSQMGIVFMAENDTEKAVQAWMEGAKYESTWCRRMAARHNPVARLCGMIVKDAMRREMGQGEERRVEVRDNDGRAELNVQCGYTLVSLS</sequence>
<evidence type="ECO:0000313" key="2">
    <source>
        <dbReference type="EMBL" id="CCX31759.1"/>
    </source>
</evidence>
<organism evidence="2 3">
    <name type="scientific">Pyronema omphalodes (strain CBS 100304)</name>
    <name type="common">Pyronema confluens</name>
    <dbReference type="NCBI Taxonomy" id="1076935"/>
    <lineage>
        <taxon>Eukaryota</taxon>
        <taxon>Fungi</taxon>
        <taxon>Dikarya</taxon>
        <taxon>Ascomycota</taxon>
        <taxon>Pezizomycotina</taxon>
        <taxon>Pezizomycetes</taxon>
        <taxon>Pezizales</taxon>
        <taxon>Pyronemataceae</taxon>
        <taxon>Pyronema</taxon>
    </lineage>
</organism>
<dbReference type="EMBL" id="HF935650">
    <property type="protein sequence ID" value="CCX31759.1"/>
    <property type="molecule type" value="Genomic_DNA"/>
</dbReference>
<evidence type="ECO:0000256" key="1">
    <source>
        <dbReference type="ARBA" id="ARBA00006995"/>
    </source>
</evidence>
<comment type="similarity">
    <text evidence="1">Belongs to the TTC36 family.</text>
</comment>
<accession>U4LI12</accession>
<dbReference type="PANTHER" id="PTHR21405:SF0">
    <property type="entry name" value="TETRATRICOPEPTIDE REPEAT PROTEIN 36"/>
    <property type="match status" value="1"/>
</dbReference>
<dbReference type="OrthoDB" id="539634at2759"/>
<dbReference type="InterPro" id="IPR038906">
    <property type="entry name" value="TTC36"/>
</dbReference>
<dbReference type="OMA" id="NEISKCM"/>
<dbReference type="STRING" id="1076935.U4LI12"/>
<keyword evidence="3" id="KW-1185">Reference proteome</keyword>
<dbReference type="Proteomes" id="UP000018144">
    <property type="component" value="Unassembled WGS sequence"/>
</dbReference>
<dbReference type="PANTHER" id="PTHR21405">
    <property type="entry name" value="CDNA SEQUENCE BC021608"/>
    <property type="match status" value="1"/>
</dbReference>
<dbReference type="eggNOG" id="KOG4555">
    <property type="taxonomic scope" value="Eukaryota"/>
</dbReference>
<evidence type="ECO:0000313" key="3">
    <source>
        <dbReference type="Proteomes" id="UP000018144"/>
    </source>
</evidence>
<name>U4LI12_PYROM</name>
<protein>
    <submittedName>
        <fullName evidence="2">Similar to Tetratricopeptide repeat protein 36 homolog acc. no. A7RL75</fullName>
    </submittedName>
</protein>
<dbReference type="AlphaFoldDB" id="U4LI12"/>
<proteinExistence type="inferred from homology"/>
<dbReference type="GO" id="GO:0006570">
    <property type="term" value="P:tyrosine metabolic process"/>
    <property type="evidence" value="ECO:0007669"/>
    <property type="project" value="TreeGrafter"/>
</dbReference>